<name>A0A835UHW2_VANPL</name>
<proteinExistence type="predicted"/>
<keyword evidence="2" id="KW-1185">Reference proteome</keyword>
<reference evidence="1 2" key="1">
    <citation type="journal article" date="2020" name="Nat. Food">
        <title>A phased Vanilla planifolia genome enables genetic improvement of flavour and production.</title>
        <authorList>
            <person name="Hasing T."/>
            <person name="Tang H."/>
            <person name="Brym M."/>
            <person name="Khazi F."/>
            <person name="Huang T."/>
            <person name="Chambers A.H."/>
        </authorList>
    </citation>
    <scope>NUCLEOTIDE SEQUENCE [LARGE SCALE GENOMIC DNA]</scope>
    <source>
        <tissue evidence="1">Leaf</tissue>
    </source>
</reference>
<dbReference type="OrthoDB" id="10258825at2759"/>
<comment type="caution">
    <text evidence="1">The sequence shown here is derived from an EMBL/GenBank/DDBJ whole genome shotgun (WGS) entry which is preliminary data.</text>
</comment>
<organism evidence="1 2">
    <name type="scientific">Vanilla planifolia</name>
    <name type="common">Vanilla</name>
    <dbReference type="NCBI Taxonomy" id="51239"/>
    <lineage>
        <taxon>Eukaryota</taxon>
        <taxon>Viridiplantae</taxon>
        <taxon>Streptophyta</taxon>
        <taxon>Embryophyta</taxon>
        <taxon>Tracheophyta</taxon>
        <taxon>Spermatophyta</taxon>
        <taxon>Magnoliopsida</taxon>
        <taxon>Liliopsida</taxon>
        <taxon>Asparagales</taxon>
        <taxon>Orchidaceae</taxon>
        <taxon>Vanilloideae</taxon>
        <taxon>Vanilleae</taxon>
        <taxon>Vanilla</taxon>
    </lineage>
</organism>
<gene>
    <name evidence="1" type="ORF">HPP92_019788</name>
</gene>
<sequence length="121" mass="13260">MYIFFNFFRCIIGISIRRRLHILSALVPRSTFSLYSSLLLPLSLFSLLITKKKSKVGSSSSPLRLSLSVCLSLSLSHSLPPLHETSRSVPLHGWRSLMDIRSVAGEGEEAAASSGATPEMP</sequence>
<dbReference type="Proteomes" id="UP000636800">
    <property type="component" value="Chromosome 10"/>
</dbReference>
<protein>
    <submittedName>
        <fullName evidence="1">Uncharacterized protein</fullName>
    </submittedName>
</protein>
<dbReference type="AlphaFoldDB" id="A0A835UHW2"/>
<accession>A0A835UHW2</accession>
<evidence type="ECO:0000313" key="2">
    <source>
        <dbReference type="Proteomes" id="UP000636800"/>
    </source>
</evidence>
<dbReference type="EMBL" id="JADCNL010000010">
    <property type="protein sequence ID" value="KAG0463719.1"/>
    <property type="molecule type" value="Genomic_DNA"/>
</dbReference>
<evidence type="ECO:0000313" key="1">
    <source>
        <dbReference type="EMBL" id="KAG0463719.1"/>
    </source>
</evidence>